<comment type="caution">
    <text evidence="2">The sequence shown here is derived from an EMBL/GenBank/DDBJ whole genome shotgun (WGS) entry which is preliminary data.</text>
</comment>
<evidence type="ECO:0000256" key="1">
    <source>
        <dbReference type="SAM" id="MobiDB-lite"/>
    </source>
</evidence>
<dbReference type="EMBL" id="ABCB02000021">
    <property type="protein sequence ID" value="EDO59882.1"/>
    <property type="molecule type" value="Genomic_DNA"/>
</dbReference>
<feature type="region of interest" description="Disordered" evidence="1">
    <location>
        <begin position="1"/>
        <end position="22"/>
    </location>
</feature>
<gene>
    <name evidence="2" type="ORF">CLOLEP_03933</name>
</gene>
<protein>
    <submittedName>
        <fullName evidence="2">Uncharacterized protein</fullName>
    </submittedName>
</protein>
<accession>A7VZA4</accession>
<dbReference type="HOGENOM" id="CLU_3060202_0_0_9"/>
<dbReference type="Proteomes" id="UP000003490">
    <property type="component" value="Unassembled WGS sequence"/>
</dbReference>
<reference evidence="2 3" key="1">
    <citation type="submission" date="2007-08" db="EMBL/GenBank/DDBJ databases">
        <title>Draft genome sequence of Clostridium leptum (DSM 753).</title>
        <authorList>
            <person name="Sudarsanam P."/>
            <person name="Ley R."/>
            <person name="Guruge J."/>
            <person name="Turnbaugh P.J."/>
            <person name="Mahowald M."/>
            <person name="Liep D."/>
            <person name="Gordon J."/>
        </authorList>
    </citation>
    <scope>NUCLEOTIDE SEQUENCE [LARGE SCALE GENOMIC DNA]</scope>
    <source>
        <strain evidence="2 3">DSM 753</strain>
    </source>
</reference>
<evidence type="ECO:0000313" key="2">
    <source>
        <dbReference type="EMBL" id="EDO59882.1"/>
    </source>
</evidence>
<evidence type="ECO:0000313" key="3">
    <source>
        <dbReference type="Proteomes" id="UP000003490"/>
    </source>
</evidence>
<name>A7VZA4_9FIRM</name>
<proteinExistence type="predicted"/>
<reference evidence="2 3" key="2">
    <citation type="submission" date="2007-08" db="EMBL/GenBank/DDBJ databases">
        <authorList>
            <person name="Fulton L."/>
            <person name="Clifton S."/>
            <person name="Fulton B."/>
            <person name="Xu J."/>
            <person name="Minx P."/>
            <person name="Pepin K.H."/>
            <person name="Johnson M."/>
            <person name="Thiruvilangam P."/>
            <person name="Bhonagiri V."/>
            <person name="Nash W.E."/>
            <person name="Wang C."/>
            <person name="Mardis E.R."/>
            <person name="Wilson R.K."/>
        </authorList>
    </citation>
    <scope>NUCLEOTIDE SEQUENCE [LARGE SCALE GENOMIC DNA]</scope>
    <source>
        <strain evidence="2 3">DSM 753</strain>
    </source>
</reference>
<organism evidence="2 3">
    <name type="scientific">[Clostridium] leptum DSM 753</name>
    <dbReference type="NCBI Taxonomy" id="428125"/>
    <lineage>
        <taxon>Bacteria</taxon>
        <taxon>Bacillati</taxon>
        <taxon>Bacillota</taxon>
        <taxon>Clostridia</taxon>
        <taxon>Eubacteriales</taxon>
        <taxon>Oscillospiraceae</taxon>
        <taxon>Oscillospiraceae incertae sedis</taxon>
    </lineage>
</organism>
<dbReference type="AlphaFoldDB" id="A7VZA4"/>
<sequence>MKISAAGSRKFQNRRADPSRDFTLERPSKACFIRCSRKSPSAGLTGSPNEPHG</sequence>